<sequence>MSLTRATSFKRITVRVIGIMKTPQCGLFLGGPREQVTFERSQTIACSKLRELFTMPKGDYGFLFEIPLSGALYDTLTGPKHEYHAYRVEVLVDRLMWPNLVISKPLRVHRYPMLSTGLGLAKTVKSCSRHDLDYHFSIPDTLVPHGSVFPVECWFRLSEGVTVSDLTVRVIERHRLCFTATATQAAQYDIHCIRSDAHHVIVEEKYSYDDRPILPEDMNVQQISVPVRLPTGEGTCSQSYSSRNIQIEHVLVIEAESRNKDGESNTRLRGSTNMKLKRIGLLRPTNGTN</sequence>
<dbReference type="GO" id="GO:0030674">
    <property type="term" value="F:protein-macromolecule adaptor activity"/>
    <property type="evidence" value="ECO:0000318"/>
    <property type="project" value="GO_Central"/>
</dbReference>
<gene>
    <name evidence="2" type="ORF">ANIA_01741</name>
</gene>
<dbReference type="OrthoDB" id="2333384at2759"/>
<accession>Q5BCI9</accession>
<protein>
    <recommendedName>
        <fullName evidence="1">Arrestin C-terminal-like domain-containing protein</fullName>
    </recommendedName>
</protein>
<dbReference type="AlphaFoldDB" id="Q5BCI9"/>
<keyword evidence="3" id="KW-1185">Reference proteome</keyword>
<dbReference type="Gene3D" id="2.60.40.640">
    <property type="match status" value="1"/>
</dbReference>
<proteinExistence type="predicted"/>
<evidence type="ECO:0000259" key="1">
    <source>
        <dbReference type="Pfam" id="PF02752"/>
    </source>
</evidence>
<dbReference type="InParanoid" id="Q5BCI9"/>
<dbReference type="InterPro" id="IPR014752">
    <property type="entry name" value="Arrestin-like_C"/>
</dbReference>
<feature type="domain" description="Arrestin C-terminal-like" evidence="1">
    <location>
        <begin position="130"/>
        <end position="258"/>
    </location>
</feature>
<dbReference type="Proteomes" id="UP000000560">
    <property type="component" value="Chromosome VII"/>
</dbReference>
<dbReference type="Pfam" id="PF02752">
    <property type="entry name" value="Arrestin_C"/>
    <property type="match status" value="1"/>
</dbReference>
<dbReference type="InterPro" id="IPR011022">
    <property type="entry name" value="Arrestin_C-like"/>
</dbReference>
<dbReference type="KEGG" id="ani:ANIA_01741"/>
<reference evidence="3" key="1">
    <citation type="journal article" date="2005" name="Nature">
        <title>Sequencing of Aspergillus nidulans and comparative analysis with A. fumigatus and A. oryzae.</title>
        <authorList>
            <person name="Galagan J.E."/>
            <person name="Calvo S.E."/>
            <person name="Cuomo C."/>
            <person name="Ma L.J."/>
            <person name="Wortman J.R."/>
            <person name="Batzoglou S."/>
            <person name="Lee S.I."/>
            <person name="Basturkmen M."/>
            <person name="Spevak C.C."/>
            <person name="Clutterbuck J."/>
            <person name="Kapitonov V."/>
            <person name="Jurka J."/>
            <person name="Scazzocchio C."/>
            <person name="Farman M."/>
            <person name="Butler J."/>
            <person name="Purcell S."/>
            <person name="Harris S."/>
            <person name="Braus G.H."/>
            <person name="Draht O."/>
            <person name="Busch S."/>
            <person name="D'Enfert C."/>
            <person name="Bouchier C."/>
            <person name="Goldman G.H."/>
            <person name="Bell-Pedersen D."/>
            <person name="Griffiths-Jones S."/>
            <person name="Doonan J.H."/>
            <person name="Yu J."/>
            <person name="Vienken K."/>
            <person name="Pain A."/>
            <person name="Freitag M."/>
            <person name="Selker E.U."/>
            <person name="Archer D.B."/>
            <person name="Penalva M.A."/>
            <person name="Oakley B.R."/>
            <person name="Momany M."/>
            <person name="Tanaka T."/>
            <person name="Kumagai T."/>
            <person name="Asai K."/>
            <person name="Machida M."/>
            <person name="Nierman W.C."/>
            <person name="Denning D.W."/>
            <person name="Caddick M."/>
            <person name="Hynes M."/>
            <person name="Paoletti M."/>
            <person name="Fischer R."/>
            <person name="Miller B."/>
            <person name="Dyer P."/>
            <person name="Sachs M.S."/>
            <person name="Osmani S.A."/>
            <person name="Birren B.W."/>
        </authorList>
    </citation>
    <scope>NUCLEOTIDE SEQUENCE [LARGE SCALE GENOMIC DNA]</scope>
    <source>
        <strain evidence="3">FGSC A4 / ATCC 38163 / CBS 112.46 / NRRL 194 / M139</strain>
    </source>
</reference>
<dbReference type="GO" id="GO:0005886">
    <property type="term" value="C:plasma membrane"/>
    <property type="evidence" value="ECO:0000318"/>
    <property type="project" value="GO_Central"/>
</dbReference>
<dbReference type="GO" id="GO:0070086">
    <property type="term" value="P:ubiquitin-dependent endocytosis"/>
    <property type="evidence" value="ECO:0000318"/>
    <property type="project" value="GO_Central"/>
</dbReference>
<dbReference type="HOGENOM" id="CLU_066688_0_0_1"/>
<dbReference type="GO" id="GO:0031625">
    <property type="term" value="F:ubiquitin protein ligase binding"/>
    <property type="evidence" value="ECO:0000318"/>
    <property type="project" value="GO_Central"/>
</dbReference>
<dbReference type="GO" id="GO:0005829">
    <property type="term" value="C:cytosol"/>
    <property type="evidence" value="ECO:0000318"/>
    <property type="project" value="GO_Central"/>
</dbReference>
<evidence type="ECO:0000313" key="3">
    <source>
        <dbReference type="Proteomes" id="UP000000560"/>
    </source>
</evidence>
<organism evidence="2 3">
    <name type="scientific">Emericella nidulans (strain FGSC A4 / ATCC 38163 / CBS 112.46 / NRRL 194 / M139)</name>
    <name type="common">Aspergillus nidulans</name>
    <dbReference type="NCBI Taxonomy" id="227321"/>
    <lineage>
        <taxon>Eukaryota</taxon>
        <taxon>Fungi</taxon>
        <taxon>Dikarya</taxon>
        <taxon>Ascomycota</taxon>
        <taxon>Pezizomycotina</taxon>
        <taxon>Eurotiomycetes</taxon>
        <taxon>Eurotiomycetidae</taxon>
        <taxon>Eurotiales</taxon>
        <taxon>Aspergillaceae</taxon>
        <taxon>Aspergillus</taxon>
        <taxon>Aspergillus subgen. Nidulantes</taxon>
    </lineage>
</organism>
<dbReference type="eggNOG" id="KOG3780">
    <property type="taxonomic scope" value="Eukaryota"/>
</dbReference>
<dbReference type="VEuPathDB" id="FungiDB:AN1741"/>
<dbReference type="EMBL" id="BN001307">
    <property type="protein sequence ID" value="CBF85477.1"/>
    <property type="molecule type" value="Genomic_DNA"/>
</dbReference>
<dbReference type="GeneID" id="2875109"/>
<dbReference type="OMA" id="VECWFAP"/>
<dbReference type="STRING" id="227321.Q5BCI9"/>
<reference evidence="3" key="2">
    <citation type="journal article" date="2009" name="Fungal Genet. Biol.">
        <title>The 2008 update of the Aspergillus nidulans genome annotation: a community effort.</title>
        <authorList>
            <person name="Wortman J.R."/>
            <person name="Gilsenan J.M."/>
            <person name="Joardar V."/>
            <person name="Deegan J."/>
            <person name="Clutterbuck J."/>
            <person name="Andersen M.R."/>
            <person name="Archer D."/>
            <person name="Bencina M."/>
            <person name="Braus G."/>
            <person name="Coutinho P."/>
            <person name="von Dohren H."/>
            <person name="Doonan J."/>
            <person name="Driessen A.J."/>
            <person name="Durek P."/>
            <person name="Espeso E."/>
            <person name="Fekete E."/>
            <person name="Flipphi M."/>
            <person name="Estrada C.G."/>
            <person name="Geysens S."/>
            <person name="Goldman G."/>
            <person name="de Groot P.W."/>
            <person name="Hansen K."/>
            <person name="Harris S.D."/>
            <person name="Heinekamp T."/>
            <person name="Helmstaedt K."/>
            <person name="Henrissat B."/>
            <person name="Hofmann G."/>
            <person name="Homan T."/>
            <person name="Horio T."/>
            <person name="Horiuchi H."/>
            <person name="James S."/>
            <person name="Jones M."/>
            <person name="Karaffa L."/>
            <person name="Karanyi Z."/>
            <person name="Kato M."/>
            <person name="Keller N."/>
            <person name="Kelly D.E."/>
            <person name="Kiel J.A."/>
            <person name="Kim J.M."/>
            <person name="van der Klei I.J."/>
            <person name="Klis F.M."/>
            <person name="Kovalchuk A."/>
            <person name="Krasevec N."/>
            <person name="Kubicek C.P."/>
            <person name="Liu B."/>
            <person name="Maccabe A."/>
            <person name="Meyer V."/>
            <person name="Mirabito P."/>
            <person name="Miskei M."/>
            <person name="Mos M."/>
            <person name="Mullins J."/>
            <person name="Nelson D.R."/>
            <person name="Nielsen J."/>
            <person name="Oakley B.R."/>
            <person name="Osmani S.A."/>
            <person name="Pakula T."/>
            <person name="Paszewski A."/>
            <person name="Paulsen I."/>
            <person name="Pilsyk S."/>
            <person name="Pocsi I."/>
            <person name="Punt P.J."/>
            <person name="Ram A.F."/>
            <person name="Ren Q."/>
            <person name="Robellet X."/>
            <person name="Robson G."/>
            <person name="Seiboth B."/>
            <person name="van Solingen P."/>
            <person name="Specht T."/>
            <person name="Sun J."/>
            <person name="Taheri-Talesh N."/>
            <person name="Takeshita N."/>
            <person name="Ussery D."/>
            <person name="vanKuyk P.A."/>
            <person name="Visser H."/>
            <person name="van de Vondervoort P.J."/>
            <person name="de Vries R.P."/>
            <person name="Walton J."/>
            <person name="Xiang X."/>
            <person name="Xiong Y."/>
            <person name="Zeng A.P."/>
            <person name="Brandt B.W."/>
            <person name="Cornell M.J."/>
            <person name="van den Hondel C.A."/>
            <person name="Visser J."/>
            <person name="Oliver S.G."/>
            <person name="Turner G."/>
        </authorList>
    </citation>
    <scope>GENOME REANNOTATION</scope>
    <source>
        <strain evidence="3">FGSC A4 / ATCC 38163 / CBS 112.46 / NRRL 194 / M139</strain>
    </source>
</reference>
<accession>C8VP44</accession>
<dbReference type="GO" id="GO:0005737">
    <property type="term" value="C:cytoplasm"/>
    <property type="evidence" value="ECO:0000318"/>
    <property type="project" value="GO_Central"/>
</dbReference>
<name>Q5BCI9_EMENI</name>
<evidence type="ECO:0000313" key="2">
    <source>
        <dbReference type="EMBL" id="CBF85477.1"/>
    </source>
</evidence>
<dbReference type="RefSeq" id="XP_659345.1">
    <property type="nucleotide sequence ID" value="XM_654253.1"/>
</dbReference>